<dbReference type="AlphaFoldDB" id="A0A1G6AJY0"/>
<evidence type="ECO:0000313" key="2">
    <source>
        <dbReference type="Proteomes" id="UP000182508"/>
    </source>
</evidence>
<reference evidence="1 2" key="1">
    <citation type="submission" date="2016-10" db="EMBL/GenBank/DDBJ databases">
        <authorList>
            <person name="de Groot N.N."/>
        </authorList>
    </citation>
    <scope>NUCLEOTIDE SEQUENCE [LARGE SCALE GENOMIC DNA]</scope>
    <source>
        <strain evidence="1 2">A-4</strain>
    </source>
</reference>
<name>A0A1G6AJY0_9STRE</name>
<evidence type="ECO:0000313" key="1">
    <source>
        <dbReference type="EMBL" id="SDB08708.1"/>
    </source>
</evidence>
<gene>
    <name evidence="1" type="ORF">SAMN02910293_00425</name>
</gene>
<sequence>MPVFNFTNAATESPPQVANEGFYGITDPDFLTTLKGSEWVSAKVALKNSDLFAVINQLSSDLATVKLMAAQKRKQGILDNPTKNASRHGFYQAIFAQLLLGGEAFAYRWRNENGQDVRWEFLRPSQVSYNIHEQRDGLIYNVTFDDPRESPQMRVPQNDVLHFRLLSVDGGLTGVSPLAALQRELDIQKASDKLTMSSLKNALNANGILKIKGGGLLDFKTKMSRSRQAMKQMQGGPLVLDDLEDFTPLEIKSNVASLLSQTDWTSKQFAKVYGIPDSYLGGQGDQQSSIEMISGMYTNAVARYVRPFVSELSAKLGTDIDTDLFPAVDPTGSTYIKRISGLVKNGVLAQNQGLFLLQQAEIVAQDLPEAVENKNLTVKGGENNGKN</sequence>
<proteinExistence type="predicted"/>
<keyword evidence="2" id="KW-1185">Reference proteome</keyword>
<dbReference type="RefSeq" id="WP_074485196.1">
    <property type="nucleotide sequence ID" value="NZ_FMXP01000005.1"/>
</dbReference>
<dbReference type="Proteomes" id="UP000182508">
    <property type="component" value="Unassembled WGS sequence"/>
</dbReference>
<organism evidence="1 2">
    <name type="scientific">Streptococcus henryi</name>
    <dbReference type="NCBI Taxonomy" id="439219"/>
    <lineage>
        <taxon>Bacteria</taxon>
        <taxon>Bacillati</taxon>
        <taxon>Bacillota</taxon>
        <taxon>Bacilli</taxon>
        <taxon>Lactobacillales</taxon>
        <taxon>Streptococcaceae</taxon>
        <taxon>Streptococcus</taxon>
    </lineage>
</organism>
<dbReference type="EMBL" id="FMXP01000005">
    <property type="protein sequence ID" value="SDB08708.1"/>
    <property type="molecule type" value="Genomic_DNA"/>
</dbReference>
<dbReference type="InterPro" id="IPR006944">
    <property type="entry name" value="Phage/GTA_portal"/>
</dbReference>
<dbReference type="InterPro" id="IPR006427">
    <property type="entry name" value="Portal_HK97"/>
</dbReference>
<dbReference type="NCBIfam" id="TIGR01537">
    <property type="entry name" value="portal_HK97"/>
    <property type="match status" value="1"/>
</dbReference>
<accession>A0A1G6AJY0</accession>
<protein>
    <submittedName>
        <fullName evidence="1">Phage portal protein, HK97 family</fullName>
    </submittedName>
</protein>
<dbReference type="Pfam" id="PF04860">
    <property type="entry name" value="Phage_portal"/>
    <property type="match status" value="1"/>
</dbReference>
<dbReference type="STRING" id="439219.SAMN02910293_00425"/>